<keyword evidence="2" id="KW-1133">Transmembrane helix</keyword>
<feature type="transmembrane region" description="Helical" evidence="2">
    <location>
        <begin position="81"/>
        <end position="102"/>
    </location>
</feature>
<evidence type="ECO:0000256" key="2">
    <source>
        <dbReference type="SAM" id="Phobius"/>
    </source>
</evidence>
<dbReference type="RefSeq" id="WP_250421884.1">
    <property type="nucleotide sequence ID" value="NZ_JAJKBJ010000013.1"/>
</dbReference>
<proteinExistence type="predicted"/>
<dbReference type="EMBL" id="JAJKBJ010000013">
    <property type="protein sequence ID" value="MCL9684675.1"/>
    <property type="molecule type" value="Genomic_DNA"/>
</dbReference>
<keyword evidence="2" id="KW-0812">Transmembrane</keyword>
<evidence type="ECO:0008006" key="5">
    <source>
        <dbReference type="Google" id="ProtNLM"/>
    </source>
</evidence>
<dbReference type="AlphaFoldDB" id="A0A9X2D240"/>
<comment type="caution">
    <text evidence="3">The sequence shown here is derived from an EMBL/GenBank/DDBJ whole genome shotgun (WGS) entry which is preliminary data.</text>
</comment>
<evidence type="ECO:0000256" key="1">
    <source>
        <dbReference type="SAM" id="MobiDB-lite"/>
    </source>
</evidence>
<sequence>MKKPDPALTCPNPRLISAIYFGLLSVVGTILINAFLTSLGVEEKIPVFEAVILGMVIASCTGAVMGEHIIHCEKPYKVKTFWMGFFMVIASLPIFDLGLVFFMYHENSSILYVAQLHNMVYFYLYVLAYSYVLFGIALAIGAGLAAMYLRGQLVYDILSTYQPNEEIEKLPESPVEKNKIEHSDRVRITHH</sequence>
<keyword evidence="4" id="KW-1185">Reference proteome</keyword>
<feature type="region of interest" description="Disordered" evidence="1">
    <location>
        <begin position="169"/>
        <end position="191"/>
    </location>
</feature>
<accession>A0A9X2D240</accession>
<gene>
    <name evidence="3" type="ORF">LOX96_11265</name>
</gene>
<keyword evidence="2" id="KW-0472">Membrane</keyword>
<name>A0A9X2D240_9GAMM</name>
<evidence type="ECO:0000313" key="3">
    <source>
        <dbReference type="EMBL" id="MCL9684675.1"/>
    </source>
</evidence>
<dbReference type="Proteomes" id="UP001139721">
    <property type="component" value="Unassembled WGS sequence"/>
</dbReference>
<feature type="transmembrane region" description="Helical" evidence="2">
    <location>
        <begin position="20"/>
        <end position="41"/>
    </location>
</feature>
<reference evidence="3" key="1">
    <citation type="submission" date="2021-11" db="EMBL/GenBank/DDBJ databases">
        <title>Legionella maioricencis sp. nov., a new species isolated from hot water samples in Mallorca.</title>
        <authorList>
            <person name="Crespi S."/>
            <person name="Drasar V."/>
            <person name="Salva-Serra F."/>
            <person name="Jaen-Luchoro D."/>
            <person name="Pineiro-Iglesias B."/>
            <person name="Aliaga F."/>
            <person name="Fernandez-Juarez V."/>
            <person name="Coll G."/>
            <person name="Moore E.R.B."/>
            <person name="Bennasar-Figueras A."/>
        </authorList>
    </citation>
    <scope>NUCLEOTIDE SEQUENCE</scope>
    <source>
        <strain evidence="3">HCPI-6</strain>
    </source>
</reference>
<protein>
    <recommendedName>
        <fullName evidence="5">Transmembrane protein</fullName>
    </recommendedName>
</protein>
<feature type="transmembrane region" description="Helical" evidence="2">
    <location>
        <begin position="47"/>
        <end position="69"/>
    </location>
</feature>
<organism evidence="3 4">
    <name type="scientific">Legionella maioricensis</name>
    <dbReference type="NCBI Taxonomy" id="2896528"/>
    <lineage>
        <taxon>Bacteria</taxon>
        <taxon>Pseudomonadati</taxon>
        <taxon>Pseudomonadota</taxon>
        <taxon>Gammaproteobacteria</taxon>
        <taxon>Legionellales</taxon>
        <taxon>Legionellaceae</taxon>
        <taxon>Legionella</taxon>
    </lineage>
</organism>
<feature type="transmembrane region" description="Helical" evidence="2">
    <location>
        <begin position="122"/>
        <end position="149"/>
    </location>
</feature>
<evidence type="ECO:0000313" key="4">
    <source>
        <dbReference type="Proteomes" id="UP001139721"/>
    </source>
</evidence>